<dbReference type="Gene3D" id="2.60.40.640">
    <property type="match status" value="1"/>
</dbReference>
<dbReference type="AlphaFoldDB" id="A0A914PME4"/>
<dbReference type="Proteomes" id="UP000887578">
    <property type="component" value="Unplaced"/>
</dbReference>
<dbReference type="InterPro" id="IPR014756">
    <property type="entry name" value="Ig_E-set"/>
</dbReference>
<protein>
    <submittedName>
        <fullName evidence="3">Arrestin C-terminal-like domain-containing protein</fullName>
    </submittedName>
</protein>
<accession>A0A914PME4</accession>
<sequence>MGIEAIYNYNVECTDEYVFSPNPPMTKTASKFYTLHNITDFQIEGSYDVVLTQNLCIPPLPPSYDHCGFIKISYRVFVKLYTRKRFSSDHYIYLQVVIGTIPLKDVLNELEPCAVVDDDYIQPSMPTSITSEFDLENVQFWEEESHIAFEEDTNLNIYFI</sequence>
<evidence type="ECO:0000259" key="1">
    <source>
        <dbReference type="Pfam" id="PF02752"/>
    </source>
</evidence>
<dbReference type="SUPFAM" id="SSF81296">
    <property type="entry name" value="E set domains"/>
    <property type="match status" value="1"/>
</dbReference>
<feature type="domain" description="Arrestin C-terminal-like" evidence="1">
    <location>
        <begin position="33"/>
        <end position="103"/>
    </location>
</feature>
<evidence type="ECO:0000313" key="3">
    <source>
        <dbReference type="WBParaSite" id="PDA_v2.g15942.t1"/>
    </source>
</evidence>
<dbReference type="WBParaSite" id="PDA_v2.g15942.t1">
    <property type="protein sequence ID" value="PDA_v2.g15942.t1"/>
    <property type="gene ID" value="PDA_v2.g15942"/>
</dbReference>
<evidence type="ECO:0000313" key="2">
    <source>
        <dbReference type="Proteomes" id="UP000887578"/>
    </source>
</evidence>
<dbReference type="Pfam" id="PF02752">
    <property type="entry name" value="Arrestin_C"/>
    <property type="match status" value="1"/>
</dbReference>
<dbReference type="InterPro" id="IPR011022">
    <property type="entry name" value="Arrestin_C-like"/>
</dbReference>
<dbReference type="InterPro" id="IPR014752">
    <property type="entry name" value="Arrestin-like_C"/>
</dbReference>
<keyword evidence="2" id="KW-1185">Reference proteome</keyword>
<reference evidence="3" key="1">
    <citation type="submission" date="2022-11" db="UniProtKB">
        <authorList>
            <consortium name="WormBaseParasite"/>
        </authorList>
    </citation>
    <scope>IDENTIFICATION</scope>
</reference>
<proteinExistence type="predicted"/>
<organism evidence="2 3">
    <name type="scientific">Panagrolaimus davidi</name>
    <dbReference type="NCBI Taxonomy" id="227884"/>
    <lineage>
        <taxon>Eukaryota</taxon>
        <taxon>Metazoa</taxon>
        <taxon>Ecdysozoa</taxon>
        <taxon>Nematoda</taxon>
        <taxon>Chromadorea</taxon>
        <taxon>Rhabditida</taxon>
        <taxon>Tylenchina</taxon>
        <taxon>Panagrolaimomorpha</taxon>
        <taxon>Panagrolaimoidea</taxon>
        <taxon>Panagrolaimidae</taxon>
        <taxon>Panagrolaimus</taxon>
    </lineage>
</organism>
<name>A0A914PME4_9BILA</name>